<comment type="subcellular location">
    <subcellularLocation>
        <location evidence="1">Cell membrane</location>
        <topology evidence="1">Multi-pass membrane protein</topology>
    </subcellularLocation>
</comment>
<dbReference type="AlphaFoldDB" id="A0A9X1UQJ6"/>
<feature type="transmembrane region" description="Helical" evidence="12">
    <location>
        <begin position="108"/>
        <end position="134"/>
    </location>
</feature>
<dbReference type="GO" id="GO:0051453">
    <property type="term" value="P:regulation of intracellular pH"/>
    <property type="evidence" value="ECO:0007669"/>
    <property type="project" value="TreeGrafter"/>
</dbReference>
<evidence type="ECO:0000256" key="3">
    <source>
        <dbReference type="ARBA" id="ARBA00022448"/>
    </source>
</evidence>
<dbReference type="RefSeq" id="WP_099833439.1">
    <property type="nucleotide sequence ID" value="NZ_JACSYB010000001.1"/>
</dbReference>
<feature type="transmembrane region" description="Helical" evidence="12">
    <location>
        <begin position="30"/>
        <end position="49"/>
    </location>
</feature>
<reference evidence="14" key="1">
    <citation type="submission" date="2021-08" db="EMBL/GenBank/DDBJ databases">
        <title>Complete genome sequence of Moraxella sp strain PS-22.</title>
        <authorList>
            <person name="Das S.K."/>
        </authorList>
    </citation>
    <scope>NUCLEOTIDE SEQUENCE</scope>
    <source>
        <strain evidence="14">PS-22</strain>
    </source>
</reference>
<name>A0A9X1UQJ6_9GAMM</name>
<feature type="transmembrane region" description="Helical" evidence="12">
    <location>
        <begin position="6"/>
        <end position="23"/>
    </location>
</feature>
<dbReference type="GO" id="GO:0015385">
    <property type="term" value="F:sodium:proton antiporter activity"/>
    <property type="evidence" value="ECO:0007669"/>
    <property type="project" value="InterPro"/>
</dbReference>
<organism evidence="14 15">
    <name type="scientific">Moraxella tetraodonis</name>
    <dbReference type="NCBI Taxonomy" id="2767221"/>
    <lineage>
        <taxon>Bacteria</taxon>
        <taxon>Pseudomonadati</taxon>
        <taxon>Pseudomonadota</taxon>
        <taxon>Gammaproteobacteria</taxon>
        <taxon>Moraxellales</taxon>
        <taxon>Moraxellaceae</taxon>
        <taxon>Moraxella</taxon>
    </lineage>
</organism>
<feature type="transmembrane region" description="Helical" evidence="12">
    <location>
        <begin position="210"/>
        <end position="230"/>
    </location>
</feature>
<keyword evidence="6 12" id="KW-0812">Transmembrane</keyword>
<dbReference type="PANTHER" id="PTHR10110">
    <property type="entry name" value="SODIUM/HYDROGEN EXCHANGER"/>
    <property type="match status" value="1"/>
</dbReference>
<evidence type="ECO:0000256" key="4">
    <source>
        <dbReference type="ARBA" id="ARBA00022449"/>
    </source>
</evidence>
<keyword evidence="10 12" id="KW-0472">Membrane</keyword>
<sequence>MGNFIFLQILAAVCALSIITTLFNKRILDFPQAIGVPIVSAVLVFILQWSASLLNGNEFITINITSIQNAVRDIDFYDFLINGVICFILTASALTFKVSDLKNYWKPIGILASIALALCALFFASLMFGFQWLIGASIPFAVLLLLGAALGATDPIGIKGVLSSIKAPRHLMIKLEGESLFNDAVCIALFMTILHGLQGNGFSIVTTVEVLLYEIVVAGIIGWFFGQMTLRILSGKHEMESLILTTAFLACGSYLVALYAHASAPIACVVGGLIVGNRWHQILEEREITYVNHFWHAIEGIINSFLFTLIGLELFILELNTSLILGGVVAFICLHLSRFLANFASFSLLSDVRKTSYNGSLTILSWGGVRGAISLALILSVSNVPELQPYSSFLVGYTFIVVLMSGVVCGLGLPAVMNAFYHNPNEPTTGFAGWYQRLVKRFNRKGYQYVLSEDEQGNEVITRYQPPPVVIQETPSSVGMALPLPKVIDKDGHDELAHPNGF</sequence>
<protein>
    <submittedName>
        <fullName evidence="14">Cation:proton antiporter</fullName>
    </submittedName>
</protein>
<evidence type="ECO:0000256" key="2">
    <source>
        <dbReference type="ARBA" id="ARBA00007367"/>
    </source>
</evidence>
<dbReference type="Pfam" id="PF00999">
    <property type="entry name" value="Na_H_Exchanger"/>
    <property type="match status" value="1"/>
</dbReference>
<keyword evidence="15" id="KW-1185">Reference proteome</keyword>
<dbReference type="Gene3D" id="6.10.140.1330">
    <property type="match status" value="1"/>
</dbReference>
<keyword evidence="5" id="KW-1003">Cell membrane</keyword>
<dbReference type="GO" id="GO:0098719">
    <property type="term" value="P:sodium ion import across plasma membrane"/>
    <property type="evidence" value="ECO:0007669"/>
    <property type="project" value="TreeGrafter"/>
</dbReference>
<accession>A0A9X1UQJ6</accession>
<feature type="domain" description="Cation/H+ exchanger transmembrane" evidence="13">
    <location>
        <begin position="60"/>
        <end position="418"/>
    </location>
</feature>
<keyword evidence="4" id="KW-0050">Antiport</keyword>
<dbReference type="InterPro" id="IPR018422">
    <property type="entry name" value="Cation/H_exchanger_CPA1"/>
</dbReference>
<evidence type="ECO:0000256" key="9">
    <source>
        <dbReference type="ARBA" id="ARBA00023065"/>
    </source>
</evidence>
<feature type="transmembrane region" description="Helical" evidence="12">
    <location>
        <begin position="179"/>
        <end position="198"/>
    </location>
</feature>
<keyword evidence="9" id="KW-0406">Ion transport</keyword>
<feature type="transmembrane region" description="Helical" evidence="12">
    <location>
        <begin position="393"/>
        <end position="417"/>
    </location>
</feature>
<gene>
    <name evidence="14" type="ORF">H9W84_01850</name>
</gene>
<dbReference type="Proteomes" id="UP001139238">
    <property type="component" value="Unassembled WGS sequence"/>
</dbReference>
<comment type="caution">
    <text evidence="14">The sequence shown here is derived from an EMBL/GenBank/DDBJ whole genome shotgun (WGS) entry which is preliminary data.</text>
</comment>
<feature type="transmembrane region" description="Helical" evidence="12">
    <location>
        <begin position="361"/>
        <end position="381"/>
    </location>
</feature>
<proteinExistence type="inferred from homology"/>
<keyword evidence="3" id="KW-0813">Transport</keyword>
<keyword evidence="7 12" id="KW-1133">Transmembrane helix</keyword>
<feature type="transmembrane region" description="Helical" evidence="12">
    <location>
        <begin position="294"/>
        <end position="316"/>
    </location>
</feature>
<keyword evidence="8" id="KW-0915">Sodium</keyword>
<evidence type="ECO:0000256" key="12">
    <source>
        <dbReference type="SAM" id="Phobius"/>
    </source>
</evidence>
<evidence type="ECO:0000256" key="6">
    <source>
        <dbReference type="ARBA" id="ARBA00022692"/>
    </source>
</evidence>
<evidence type="ECO:0000256" key="11">
    <source>
        <dbReference type="ARBA" id="ARBA00023201"/>
    </source>
</evidence>
<dbReference type="GO" id="GO:0015386">
    <property type="term" value="F:potassium:proton antiporter activity"/>
    <property type="evidence" value="ECO:0007669"/>
    <property type="project" value="TreeGrafter"/>
</dbReference>
<dbReference type="InterPro" id="IPR006153">
    <property type="entry name" value="Cation/H_exchanger_TM"/>
</dbReference>
<dbReference type="EMBL" id="JACSYB010000001">
    <property type="protein sequence ID" value="MCG8146879.1"/>
    <property type="molecule type" value="Genomic_DNA"/>
</dbReference>
<evidence type="ECO:0000256" key="1">
    <source>
        <dbReference type="ARBA" id="ARBA00004651"/>
    </source>
</evidence>
<evidence type="ECO:0000259" key="13">
    <source>
        <dbReference type="Pfam" id="PF00999"/>
    </source>
</evidence>
<evidence type="ECO:0000256" key="10">
    <source>
        <dbReference type="ARBA" id="ARBA00023136"/>
    </source>
</evidence>
<feature type="transmembrane region" description="Helical" evidence="12">
    <location>
        <begin position="79"/>
        <end position="96"/>
    </location>
</feature>
<dbReference type="PANTHER" id="PTHR10110:SF195">
    <property type="entry name" value="NA(+)_H(+) ANTIPORTER NHAS2"/>
    <property type="match status" value="1"/>
</dbReference>
<keyword evidence="11" id="KW-0739">Sodium transport</keyword>
<dbReference type="GO" id="GO:0005886">
    <property type="term" value="C:plasma membrane"/>
    <property type="evidence" value="ECO:0007669"/>
    <property type="project" value="UniProtKB-SubCell"/>
</dbReference>
<feature type="transmembrane region" description="Helical" evidence="12">
    <location>
        <begin position="323"/>
        <end position="341"/>
    </location>
</feature>
<evidence type="ECO:0000256" key="5">
    <source>
        <dbReference type="ARBA" id="ARBA00022475"/>
    </source>
</evidence>
<comment type="similarity">
    <text evidence="2">Belongs to the monovalent cation:proton antiporter 1 (CPA1) transporter (TC 2.A.36) family.</text>
</comment>
<evidence type="ECO:0000256" key="8">
    <source>
        <dbReference type="ARBA" id="ARBA00023053"/>
    </source>
</evidence>
<feature type="transmembrane region" description="Helical" evidence="12">
    <location>
        <begin position="242"/>
        <end position="274"/>
    </location>
</feature>
<evidence type="ECO:0000256" key="7">
    <source>
        <dbReference type="ARBA" id="ARBA00022989"/>
    </source>
</evidence>
<evidence type="ECO:0000313" key="14">
    <source>
        <dbReference type="EMBL" id="MCG8146879.1"/>
    </source>
</evidence>
<feature type="transmembrane region" description="Helical" evidence="12">
    <location>
        <begin position="140"/>
        <end position="158"/>
    </location>
</feature>
<evidence type="ECO:0000313" key="15">
    <source>
        <dbReference type="Proteomes" id="UP001139238"/>
    </source>
</evidence>